<dbReference type="EMBL" id="HBEK01018520">
    <property type="protein sequence ID" value="CAD8400142.1"/>
    <property type="molecule type" value="Transcribed_RNA"/>
</dbReference>
<feature type="region of interest" description="Disordered" evidence="1">
    <location>
        <begin position="36"/>
        <end position="104"/>
    </location>
</feature>
<proteinExistence type="predicted"/>
<gene>
    <name evidence="2" type="ORF">RMAR0315_LOCUS10135</name>
</gene>
<name>A0A7S0BR89_9RHOD</name>
<evidence type="ECO:0000313" key="2">
    <source>
        <dbReference type="EMBL" id="CAD8400142.1"/>
    </source>
</evidence>
<feature type="compositionally biased region" description="Basic residues" evidence="1">
    <location>
        <begin position="42"/>
        <end position="52"/>
    </location>
</feature>
<organism evidence="2">
    <name type="scientific">Rhodosorus marinus</name>
    <dbReference type="NCBI Taxonomy" id="101924"/>
    <lineage>
        <taxon>Eukaryota</taxon>
        <taxon>Rhodophyta</taxon>
        <taxon>Stylonematophyceae</taxon>
        <taxon>Stylonematales</taxon>
        <taxon>Stylonemataceae</taxon>
        <taxon>Rhodosorus</taxon>
    </lineage>
</organism>
<evidence type="ECO:0000256" key="1">
    <source>
        <dbReference type="SAM" id="MobiDB-lite"/>
    </source>
</evidence>
<protein>
    <submittedName>
        <fullName evidence="2">Uncharacterized protein</fullName>
    </submittedName>
</protein>
<sequence>MVSGMYCSEELSSDEEEDMSEFVRLFLRRKSGLELAKGPKSGAKKMTKKRSRILTSMEYETDSPYRSTQRSRGSDHSIENASSFSGNRKQVSFKLEATSKSRED</sequence>
<dbReference type="AlphaFoldDB" id="A0A7S0BR89"/>
<accession>A0A7S0BR89</accession>
<reference evidence="2" key="1">
    <citation type="submission" date="2021-01" db="EMBL/GenBank/DDBJ databases">
        <authorList>
            <person name="Corre E."/>
            <person name="Pelletier E."/>
            <person name="Niang G."/>
            <person name="Scheremetjew M."/>
            <person name="Finn R."/>
            <person name="Kale V."/>
            <person name="Holt S."/>
            <person name="Cochrane G."/>
            <person name="Meng A."/>
            <person name="Brown T."/>
            <person name="Cohen L."/>
        </authorList>
    </citation>
    <scope>NUCLEOTIDE SEQUENCE</scope>
    <source>
        <strain evidence="2">UTEX LB 2760</strain>
    </source>
</reference>
<feature type="compositionally biased region" description="Polar residues" evidence="1">
    <location>
        <begin position="79"/>
        <end position="90"/>
    </location>
</feature>